<accession>A0A074MEQ2</accession>
<dbReference type="AlphaFoldDB" id="A0A074MEQ2"/>
<evidence type="ECO:0000313" key="2">
    <source>
        <dbReference type="EMBL" id="KEO84272.1"/>
    </source>
</evidence>
<protein>
    <recommendedName>
        <fullName evidence="4">5-bromo-4-chloroindolyl phosphate hydrolysis protein</fullName>
    </recommendedName>
</protein>
<keyword evidence="1" id="KW-1133">Transmembrane helix</keyword>
<dbReference type="eggNOG" id="ENOG5032W8I">
    <property type="taxonomic scope" value="Bacteria"/>
</dbReference>
<sequence>MLKKKAFMGAAAGYLFGLVTSLFVPEIISLFFPLIGLGVGRMMDKFESARIREVLPDEVEEELASLKKRSAKKRGTSPADAKPVNVRTNRMADTQFAEVEEYLYILEDMVLSEGQKQKLDEEIVDRCLSLFLRIHHLLPLLDQMENGDLNHMVRRLVLKDLNGFIAPYLRLSRETKIKNRQTLLNGLKDIHMKITSITERIEYKDLIELQTKADLIHQRYSESEGY</sequence>
<comment type="caution">
    <text evidence="2">The sequence shown here is derived from an EMBL/GenBank/DDBJ whole genome shotgun (WGS) entry which is preliminary data.</text>
</comment>
<feature type="transmembrane region" description="Helical" evidence="1">
    <location>
        <begin position="12"/>
        <end position="40"/>
    </location>
</feature>
<dbReference type="RefSeq" id="WP_052036028.1">
    <property type="nucleotide sequence ID" value="NZ_JMIR01000005.1"/>
</dbReference>
<keyword evidence="1" id="KW-0812">Transmembrane</keyword>
<dbReference type="Proteomes" id="UP000027931">
    <property type="component" value="Unassembled WGS sequence"/>
</dbReference>
<organism evidence="2 3">
    <name type="scientific">Tumebacillus flagellatus</name>
    <dbReference type="NCBI Taxonomy" id="1157490"/>
    <lineage>
        <taxon>Bacteria</taxon>
        <taxon>Bacillati</taxon>
        <taxon>Bacillota</taxon>
        <taxon>Bacilli</taxon>
        <taxon>Bacillales</taxon>
        <taxon>Alicyclobacillaceae</taxon>
        <taxon>Tumebacillus</taxon>
    </lineage>
</organism>
<evidence type="ECO:0000313" key="3">
    <source>
        <dbReference type="Proteomes" id="UP000027931"/>
    </source>
</evidence>
<dbReference type="STRING" id="1157490.EL26_05765"/>
<proteinExistence type="predicted"/>
<evidence type="ECO:0000256" key="1">
    <source>
        <dbReference type="SAM" id="Phobius"/>
    </source>
</evidence>
<keyword evidence="3" id="KW-1185">Reference proteome</keyword>
<dbReference type="EMBL" id="JMIR01000005">
    <property type="protein sequence ID" value="KEO84272.1"/>
    <property type="molecule type" value="Genomic_DNA"/>
</dbReference>
<dbReference type="OrthoDB" id="2381253at2"/>
<gene>
    <name evidence="2" type="ORF">EL26_05765</name>
</gene>
<keyword evidence="1" id="KW-0472">Membrane</keyword>
<reference evidence="2 3" key="1">
    <citation type="journal article" date="2013" name="Int. J. Syst. Evol. Microbiol.">
        <title>Tumebacillus flagellatus sp. nov., an alpha-amylase/pullulanase-producing bacterium isolated from cassava wastewater.</title>
        <authorList>
            <person name="Wang Q."/>
            <person name="Xie N."/>
            <person name="Qin Y."/>
            <person name="Shen N."/>
            <person name="Zhu J."/>
            <person name="Mi H."/>
            <person name="Huang R."/>
        </authorList>
    </citation>
    <scope>NUCLEOTIDE SEQUENCE [LARGE SCALE GENOMIC DNA]</scope>
    <source>
        <strain evidence="2 3">GST4</strain>
    </source>
</reference>
<name>A0A074MEQ2_9BACL</name>
<evidence type="ECO:0008006" key="4">
    <source>
        <dbReference type="Google" id="ProtNLM"/>
    </source>
</evidence>